<evidence type="ECO:0000256" key="6">
    <source>
        <dbReference type="ARBA" id="ARBA00022723"/>
    </source>
</evidence>
<evidence type="ECO:0000313" key="15">
    <source>
        <dbReference type="EMBL" id="AUV82905.1"/>
    </source>
</evidence>
<dbReference type="EMBL" id="CP026309">
    <property type="protein sequence ID" value="AUV82905.1"/>
    <property type="molecule type" value="Genomic_DNA"/>
</dbReference>
<evidence type="ECO:0000256" key="7">
    <source>
        <dbReference type="ARBA" id="ARBA00022801"/>
    </source>
</evidence>
<dbReference type="GeneID" id="35593566"/>
<proteinExistence type="inferred from homology"/>
<keyword evidence="8 13" id="KW-0269">Exonuclease</keyword>
<keyword evidence="7 13" id="KW-0378">Hydrolase</keyword>
<evidence type="ECO:0000256" key="5">
    <source>
        <dbReference type="ARBA" id="ARBA00022722"/>
    </source>
</evidence>
<sequence>MTTAGQRDELVHVSAINSFVYCPRRYYYLRFYDVTRHSVELTEGRHQHQRHTRRGGQVRELYLRSDELGLHGKVDAIEDGRDGAMTPIERKRAESGGVYLSDRLQLAGYCMLLEERVGEPVNVGYVYTRSTDTRHAITISDEMRDGVERIVEKIRSMEVGKLPPYTQHPDKCESCSVRHYCLPAETRELEPEKVAGSGWEQ</sequence>
<dbReference type="EC" id="3.1.12.1" evidence="3 13"/>
<dbReference type="AlphaFoldDB" id="A0A2I8VLY6"/>
<evidence type="ECO:0000259" key="14">
    <source>
        <dbReference type="Pfam" id="PF01930"/>
    </source>
</evidence>
<comment type="cofactor">
    <cofactor evidence="1">
        <name>[4Fe-4S] cluster</name>
        <dbReference type="ChEBI" id="CHEBI:49883"/>
    </cofactor>
</comment>
<dbReference type="PANTHER" id="PTHR36531:SF6">
    <property type="entry name" value="DNA REPLICATION ATP-DEPENDENT HELICASE_NUCLEASE DNA2"/>
    <property type="match status" value="1"/>
</dbReference>
<evidence type="ECO:0000256" key="12">
    <source>
        <dbReference type="ARBA" id="ARBA00023211"/>
    </source>
</evidence>
<evidence type="ECO:0000256" key="8">
    <source>
        <dbReference type="ARBA" id="ARBA00022839"/>
    </source>
</evidence>
<keyword evidence="16" id="KW-1185">Reference proteome</keyword>
<comment type="function">
    <text evidence="13">CRISPR (clustered regularly interspaced short palindromic repeat) is an adaptive immune system that provides protection against mobile genetic elements (viruses, transposable elements and conjugative plasmids). CRISPR clusters contain sequences complementary to antecedent mobile elements and target invading nucleic acids. CRISPR clusters are transcribed and processed into CRISPR RNA (crRNA).</text>
</comment>
<comment type="similarity">
    <text evidence="2 13">Belongs to the CRISPR-associated exonuclease Cas4 family.</text>
</comment>
<dbReference type="PANTHER" id="PTHR36531">
    <property type="entry name" value="CRISPR-ASSOCIATED EXONUCLEASE CAS4"/>
    <property type="match status" value="1"/>
</dbReference>
<feature type="domain" description="DUF83" evidence="14">
    <location>
        <begin position="13"/>
        <end position="182"/>
    </location>
</feature>
<dbReference type="NCBIfam" id="TIGR00372">
    <property type="entry name" value="cas4"/>
    <property type="match status" value="1"/>
</dbReference>
<dbReference type="InterPro" id="IPR013343">
    <property type="entry name" value="CRISPR-assoc_prot_Cas4"/>
</dbReference>
<dbReference type="InterPro" id="IPR022765">
    <property type="entry name" value="Dna2/Cas4_DUF83"/>
</dbReference>
<evidence type="ECO:0000256" key="2">
    <source>
        <dbReference type="ARBA" id="ARBA00009189"/>
    </source>
</evidence>
<dbReference type="InterPro" id="IPR051827">
    <property type="entry name" value="Cas4_exonuclease"/>
</dbReference>
<keyword evidence="10 13" id="KW-0411">Iron-sulfur</keyword>
<dbReference type="GO" id="GO:0046872">
    <property type="term" value="F:metal ion binding"/>
    <property type="evidence" value="ECO:0007669"/>
    <property type="project" value="UniProtKB-KW"/>
</dbReference>
<dbReference type="Gene3D" id="3.90.320.10">
    <property type="match status" value="1"/>
</dbReference>
<organism evidence="15 16">
    <name type="scientific">Salinigranum rubrum</name>
    <dbReference type="NCBI Taxonomy" id="755307"/>
    <lineage>
        <taxon>Archaea</taxon>
        <taxon>Methanobacteriati</taxon>
        <taxon>Methanobacteriota</taxon>
        <taxon>Stenosarchaea group</taxon>
        <taxon>Halobacteria</taxon>
        <taxon>Halobacteriales</taxon>
        <taxon>Haloferacaceae</taxon>
        <taxon>Salinigranum</taxon>
    </lineage>
</organism>
<evidence type="ECO:0000256" key="9">
    <source>
        <dbReference type="ARBA" id="ARBA00023004"/>
    </source>
</evidence>
<keyword evidence="9 13" id="KW-0408">Iron</keyword>
<keyword evidence="12 13" id="KW-0464">Manganese</keyword>
<comment type="cofactor">
    <cofactor evidence="13">
        <name>iron-sulfur cluster</name>
        <dbReference type="ChEBI" id="CHEBI:30408"/>
    </cofactor>
</comment>
<evidence type="ECO:0000256" key="3">
    <source>
        <dbReference type="ARBA" id="ARBA00012768"/>
    </source>
</evidence>
<evidence type="ECO:0000256" key="11">
    <source>
        <dbReference type="ARBA" id="ARBA00023118"/>
    </source>
</evidence>
<dbReference type="Pfam" id="PF01930">
    <property type="entry name" value="Cas_Cas4"/>
    <property type="match status" value="1"/>
</dbReference>
<evidence type="ECO:0000256" key="4">
    <source>
        <dbReference type="ARBA" id="ARBA00020049"/>
    </source>
</evidence>
<keyword evidence="11 13" id="KW-0051">Antiviral defense</keyword>
<dbReference type="InterPro" id="IPR011604">
    <property type="entry name" value="PDDEXK-like_dom_sf"/>
</dbReference>
<protein>
    <recommendedName>
        <fullName evidence="4 13">CRISPR-associated exonuclease Cas4</fullName>
        <ecNumber evidence="3 13">3.1.12.1</ecNumber>
    </recommendedName>
</protein>
<evidence type="ECO:0000313" key="16">
    <source>
        <dbReference type="Proteomes" id="UP000236584"/>
    </source>
</evidence>
<dbReference type="Proteomes" id="UP000236584">
    <property type="component" value="Chromosome"/>
</dbReference>
<keyword evidence="6 13" id="KW-0479">Metal-binding</keyword>
<dbReference type="GO" id="GO:0004527">
    <property type="term" value="F:exonuclease activity"/>
    <property type="evidence" value="ECO:0007669"/>
    <property type="project" value="UniProtKB-KW"/>
</dbReference>
<dbReference type="OrthoDB" id="26676at2157"/>
<dbReference type="KEGG" id="srub:C2R22_15700"/>
<accession>A0A2I8VLY6</accession>
<gene>
    <name evidence="15" type="primary">cas4</name>
    <name evidence="15" type="ORF">C2R22_15700</name>
</gene>
<dbReference type="GO" id="GO:0051536">
    <property type="term" value="F:iron-sulfur cluster binding"/>
    <property type="evidence" value="ECO:0007669"/>
    <property type="project" value="UniProtKB-KW"/>
</dbReference>
<keyword evidence="5 13" id="KW-0540">Nuclease</keyword>
<reference evidence="15 16" key="1">
    <citation type="submission" date="2018-01" db="EMBL/GenBank/DDBJ databases">
        <title>Complete genome sequence of Salinigranum rubrum GX10T, an extremely halophilic archaeon isolated from a marine solar saltern.</title>
        <authorList>
            <person name="Han S."/>
        </authorList>
    </citation>
    <scope>NUCLEOTIDE SEQUENCE [LARGE SCALE GENOMIC DNA]</scope>
    <source>
        <strain evidence="15 16">GX10</strain>
    </source>
</reference>
<dbReference type="GO" id="GO:0051607">
    <property type="term" value="P:defense response to virus"/>
    <property type="evidence" value="ECO:0007669"/>
    <property type="project" value="UniProtKB-KW"/>
</dbReference>
<name>A0A2I8VLY6_9EURY</name>
<comment type="cofactor">
    <cofactor evidence="13">
        <name>Mg(2+)</name>
        <dbReference type="ChEBI" id="CHEBI:18420"/>
    </cofactor>
    <cofactor evidence="13">
        <name>Mn(2+)</name>
        <dbReference type="ChEBI" id="CHEBI:29035"/>
    </cofactor>
    <text evidence="13">Mg(2+) or Mn(2+) required for ssDNA cleavage activity.</text>
</comment>
<evidence type="ECO:0000256" key="13">
    <source>
        <dbReference type="RuleBase" id="RU365022"/>
    </source>
</evidence>
<dbReference type="RefSeq" id="WP_103426594.1">
    <property type="nucleotide sequence ID" value="NZ_CP026309.1"/>
</dbReference>
<evidence type="ECO:0000256" key="1">
    <source>
        <dbReference type="ARBA" id="ARBA00001966"/>
    </source>
</evidence>
<evidence type="ECO:0000256" key="10">
    <source>
        <dbReference type="ARBA" id="ARBA00023014"/>
    </source>
</evidence>